<dbReference type="Proteomes" id="UP000478052">
    <property type="component" value="Unassembled WGS sequence"/>
</dbReference>
<dbReference type="OrthoDB" id="6646702at2759"/>
<name>A0A6G0Y9K5_APHCR</name>
<organism evidence="1 2">
    <name type="scientific">Aphis craccivora</name>
    <name type="common">Cowpea aphid</name>
    <dbReference type="NCBI Taxonomy" id="307492"/>
    <lineage>
        <taxon>Eukaryota</taxon>
        <taxon>Metazoa</taxon>
        <taxon>Ecdysozoa</taxon>
        <taxon>Arthropoda</taxon>
        <taxon>Hexapoda</taxon>
        <taxon>Insecta</taxon>
        <taxon>Pterygota</taxon>
        <taxon>Neoptera</taxon>
        <taxon>Paraneoptera</taxon>
        <taxon>Hemiptera</taxon>
        <taxon>Sternorrhyncha</taxon>
        <taxon>Aphidomorpha</taxon>
        <taxon>Aphidoidea</taxon>
        <taxon>Aphididae</taxon>
        <taxon>Aphidini</taxon>
        <taxon>Aphis</taxon>
        <taxon>Aphis</taxon>
    </lineage>
</organism>
<dbReference type="EMBL" id="VUJU01005355">
    <property type="protein sequence ID" value="KAF0751487.1"/>
    <property type="molecule type" value="Genomic_DNA"/>
</dbReference>
<dbReference type="AlphaFoldDB" id="A0A6G0Y9K5"/>
<reference evidence="1 2" key="1">
    <citation type="submission" date="2019-08" db="EMBL/GenBank/DDBJ databases">
        <title>Whole genome of Aphis craccivora.</title>
        <authorList>
            <person name="Voronova N.V."/>
            <person name="Shulinski R.S."/>
            <person name="Bandarenka Y.V."/>
            <person name="Zhorov D.G."/>
            <person name="Warner D."/>
        </authorList>
    </citation>
    <scope>NUCLEOTIDE SEQUENCE [LARGE SCALE GENOMIC DNA]</scope>
    <source>
        <strain evidence="1">180601</strain>
        <tissue evidence="1">Whole Body</tissue>
    </source>
</reference>
<comment type="caution">
    <text evidence="1">The sequence shown here is derived from an EMBL/GenBank/DDBJ whole genome shotgun (WGS) entry which is preliminary data.</text>
</comment>
<gene>
    <name evidence="1" type="ORF">FWK35_00015563</name>
</gene>
<keyword evidence="2" id="KW-1185">Reference proteome</keyword>
<proteinExistence type="predicted"/>
<accession>A0A6G0Y9K5</accession>
<evidence type="ECO:0000313" key="2">
    <source>
        <dbReference type="Proteomes" id="UP000478052"/>
    </source>
</evidence>
<protein>
    <submittedName>
        <fullName evidence="1">Activity-regulated cytoskeleton-associated protein</fullName>
    </submittedName>
</protein>
<evidence type="ECO:0000313" key="1">
    <source>
        <dbReference type="EMBL" id="KAF0751487.1"/>
    </source>
</evidence>
<sequence>MILSRSLSQRPRLLILIHDNATGRPVGRRPWTRQSNLSNVRFWVTDALSVQIPEDKTTDVQNSSDEVKSEKDLINQFMEQMLDRLEGVEATVDEQHLRSLYSAIAWNAWSGS</sequence>